<sequence length="217" mass="23570">MWLMVDWVLISNLGTALGTTVLAVATFISTRSANRSTRLAERALLNGLRPILLPSNWSDSPQKVRFMEGKWMVVRGGHAALEISDNAVYLLMSVRNAGAGVAILHGWHLPPDARAPLSPVEEFHRLTRDIYVPANDAGFCQVAIRDPESADFRNATAGAAGEGFAVDVLYGDAEGSQRVVSRFFITPGPAGAGHDDDVDWLLMVSRHWNLDLPAPRG</sequence>
<organism evidence="1 2">
    <name type="scientific">Arthrobacter gyeryongensis</name>
    <dbReference type="NCBI Taxonomy" id="1650592"/>
    <lineage>
        <taxon>Bacteria</taxon>
        <taxon>Bacillati</taxon>
        <taxon>Actinomycetota</taxon>
        <taxon>Actinomycetes</taxon>
        <taxon>Micrococcales</taxon>
        <taxon>Micrococcaceae</taxon>
        <taxon>Arthrobacter</taxon>
    </lineage>
</organism>
<evidence type="ECO:0000313" key="1">
    <source>
        <dbReference type="EMBL" id="GAA5197946.1"/>
    </source>
</evidence>
<dbReference type="EMBL" id="BAABKK010000024">
    <property type="protein sequence ID" value="GAA5197946.1"/>
    <property type="molecule type" value="Genomic_DNA"/>
</dbReference>
<dbReference type="Proteomes" id="UP001500200">
    <property type="component" value="Unassembled WGS sequence"/>
</dbReference>
<keyword evidence="2" id="KW-1185">Reference proteome</keyword>
<name>A0ABP9SLG4_9MICC</name>
<accession>A0ABP9SLG4</accession>
<reference evidence="2" key="1">
    <citation type="journal article" date="2019" name="Int. J. Syst. Evol. Microbiol.">
        <title>The Global Catalogue of Microorganisms (GCM) 10K type strain sequencing project: providing services to taxonomists for standard genome sequencing and annotation.</title>
        <authorList>
            <consortium name="The Broad Institute Genomics Platform"/>
            <consortium name="The Broad Institute Genome Sequencing Center for Infectious Disease"/>
            <person name="Wu L."/>
            <person name="Ma J."/>
        </authorList>
    </citation>
    <scope>NUCLEOTIDE SEQUENCE [LARGE SCALE GENOMIC DNA]</scope>
    <source>
        <strain evidence="2">JCM 18514</strain>
    </source>
</reference>
<evidence type="ECO:0000313" key="2">
    <source>
        <dbReference type="Proteomes" id="UP001500200"/>
    </source>
</evidence>
<comment type="caution">
    <text evidence="1">The sequence shown here is derived from an EMBL/GenBank/DDBJ whole genome shotgun (WGS) entry which is preliminary data.</text>
</comment>
<proteinExistence type="predicted"/>
<protein>
    <submittedName>
        <fullName evidence="1">Uncharacterized protein</fullName>
    </submittedName>
</protein>
<gene>
    <name evidence="1" type="ORF">GCM10023346_33950</name>
</gene>